<dbReference type="Gene3D" id="3.40.190.10">
    <property type="entry name" value="Periplasmic binding protein-like II"/>
    <property type="match status" value="1"/>
</dbReference>
<dbReference type="InterPro" id="IPR030678">
    <property type="entry name" value="Peptide/Ni-bd"/>
</dbReference>
<dbReference type="GO" id="GO:1904680">
    <property type="term" value="F:peptide transmembrane transporter activity"/>
    <property type="evidence" value="ECO:0007669"/>
    <property type="project" value="TreeGrafter"/>
</dbReference>
<feature type="domain" description="Solute-binding protein family 5" evidence="4">
    <location>
        <begin position="78"/>
        <end position="426"/>
    </location>
</feature>
<evidence type="ECO:0000256" key="2">
    <source>
        <dbReference type="ARBA" id="ARBA00005695"/>
    </source>
</evidence>
<dbReference type="EMBL" id="JABBKX010000002">
    <property type="protein sequence ID" value="NMJ41568.1"/>
    <property type="molecule type" value="Genomic_DNA"/>
</dbReference>
<keyword evidence="6" id="KW-1185">Reference proteome</keyword>
<dbReference type="GO" id="GO:0015833">
    <property type="term" value="P:peptide transport"/>
    <property type="evidence" value="ECO:0007669"/>
    <property type="project" value="TreeGrafter"/>
</dbReference>
<dbReference type="Proteomes" id="UP000548582">
    <property type="component" value="Unassembled WGS sequence"/>
</dbReference>
<comment type="caution">
    <text evidence="5">The sequence shown here is derived from an EMBL/GenBank/DDBJ whole genome shotgun (WGS) entry which is preliminary data.</text>
</comment>
<dbReference type="PANTHER" id="PTHR30290:SF38">
    <property type="entry name" value="D,D-DIPEPTIDE-BINDING PERIPLASMIC PROTEIN DDPA-RELATED"/>
    <property type="match status" value="1"/>
</dbReference>
<organism evidence="5 6">
    <name type="scientific">Neoroseomonas marina</name>
    <dbReference type="NCBI Taxonomy" id="1232220"/>
    <lineage>
        <taxon>Bacteria</taxon>
        <taxon>Pseudomonadati</taxon>
        <taxon>Pseudomonadota</taxon>
        <taxon>Alphaproteobacteria</taxon>
        <taxon>Acetobacterales</taxon>
        <taxon>Acetobacteraceae</taxon>
        <taxon>Neoroseomonas</taxon>
    </lineage>
</organism>
<comment type="subcellular location">
    <subcellularLocation>
        <location evidence="1">Periplasm</location>
    </subcellularLocation>
</comment>
<dbReference type="SUPFAM" id="SSF53850">
    <property type="entry name" value="Periplasmic binding protein-like II"/>
    <property type="match status" value="1"/>
</dbReference>
<dbReference type="Gene3D" id="3.10.105.10">
    <property type="entry name" value="Dipeptide-binding Protein, Domain 3"/>
    <property type="match status" value="1"/>
</dbReference>
<evidence type="ECO:0000259" key="4">
    <source>
        <dbReference type="Pfam" id="PF00496"/>
    </source>
</evidence>
<dbReference type="RefSeq" id="WP_170053754.1">
    <property type="nucleotide sequence ID" value="NZ_JABBKX010000002.1"/>
</dbReference>
<dbReference type="InterPro" id="IPR000914">
    <property type="entry name" value="SBP_5_dom"/>
</dbReference>
<dbReference type="AlphaFoldDB" id="A0A848EE16"/>
<gene>
    <name evidence="5" type="ORF">GWK16_09975</name>
</gene>
<dbReference type="CDD" id="cd08517">
    <property type="entry name" value="PBP2_NikA_DppA_OppA_like_13"/>
    <property type="match status" value="1"/>
</dbReference>
<evidence type="ECO:0000256" key="3">
    <source>
        <dbReference type="ARBA" id="ARBA00022729"/>
    </source>
</evidence>
<keyword evidence="3" id="KW-0732">Signal</keyword>
<name>A0A848EE16_9PROT</name>
<evidence type="ECO:0000313" key="6">
    <source>
        <dbReference type="Proteomes" id="UP000548582"/>
    </source>
</evidence>
<comment type="similarity">
    <text evidence="2">Belongs to the bacterial solute-binding protein 5 family.</text>
</comment>
<protein>
    <submittedName>
        <fullName evidence="5">ABC transporter substrate-binding protein</fullName>
    </submittedName>
</protein>
<evidence type="ECO:0000256" key="1">
    <source>
        <dbReference type="ARBA" id="ARBA00004418"/>
    </source>
</evidence>
<dbReference type="GO" id="GO:0043190">
    <property type="term" value="C:ATP-binding cassette (ABC) transporter complex"/>
    <property type="evidence" value="ECO:0007669"/>
    <property type="project" value="InterPro"/>
</dbReference>
<dbReference type="PANTHER" id="PTHR30290">
    <property type="entry name" value="PERIPLASMIC BINDING COMPONENT OF ABC TRANSPORTER"/>
    <property type="match status" value="1"/>
</dbReference>
<reference evidence="5 6" key="1">
    <citation type="submission" date="2020-03" db="EMBL/GenBank/DDBJ databases">
        <authorList>
            <person name="Sun Q."/>
        </authorList>
    </citation>
    <scope>NUCLEOTIDE SEQUENCE [LARGE SCALE GENOMIC DNA]</scope>
    <source>
        <strain evidence="5 6">JC162</strain>
    </source>
</reference>
<dbReference type="PIRSF" id="PIRSF002741">
    <property type="entry name" value="MppA"/>
    <property type="match status" value="1"/>
</dbReference>
<dbReference type="Pfam" id="PF00496">
    <property type="entry name" value="SBP_bac_5"/>
    <property type="match status" value="1"/>
</dbReference>
<proteinExistence type="inferred from homology"/>
<dbReference type="GO" id="GO:0030288">
    <property type="term" value="C:outer membrane-bounded periplasmic space"/>
    <property type="evidence" value="ECO:0007669"/>
    <property type="project" value="UniProtKB-ARBA"/>
</dbReference>
<dbReference type="InterPro" id="IPR039424">
    <property type="entry name" value="SBP_5"/>
</dbReference>
<sequence length="530" mass="59171">MSDHPLRLSRRAVMGALAGLPVLQPGTGRAAEPRRGGTLNVLLNWEPPALLSFTSTSSLPLSAKVTEGLLEYDNDMVPHAQLATEWAVAPDGLTYTFKLRQGVKWHDGRDFTSADVAYSIMALKTVHPRGRSTFSQVTEAVTPDAHTVVLRLARPTPYLLRALQAAESPIVPKHLYDGTDPFTNPHNSAPVGTGPFRFKEWVRGSHVIYERNEAYWDQPRPYLDRIIAKYYPDMASRSVAFETKSCDIGYRTPVVLNDVARLQQLDFLGFERKGYAYSPPNILCVDFNLSNDALAKFPVRQALAHAVDRTVIARTVFYGLATPCASPVVPGLTAFHDPTPSPYGFDLRRAEALLEEAGYPRGSDRSRLRLRLDYPGEENRRLADYLRAAFSRIGVSLDTRSNDFGAHVKRVYTDRDFDMQIASMSNLFDPCVGVQRCYWSKNIVRGVPFSNPSGYSNPQADALMEASMTELDEAKRIDQWKQVQQMVMRDIPTLNLVSPTWMTIHQTRAEGHSVSADGFEGTFAHAYLDA</sequence>
<accession>A0A848EE16</accession>
<evidence type="ECO:0000313" key="5">
    <source>
        <dbReference type="EMBL" id="NMJ41568.1"/>
    </source>
</evidence>